<dbReference type="AlphaFoldDB" id="A0A0A9WIK2"/>
<protein>
    <submittedName>
        <fullName evidence="1">Rho guanine nucleotide exchange factor 18</fullName>
    </submittedName>
</protein>
<reference evidence="1" key="2">
    <citation type="submission" date="2014-07" db="EMBL/GenBank/DDBJ databases">
        <authorList>
            <person name="Hull J."/>
        </authorList>
    </citation>
    <scope>NUCLEOTIDE SEQUENCE</scope>
</reference>
<gene>
    <name evidence="1" type="primary">Arhgef18</name>
    <name evidence="1" type="ORF">CM83_9720</name>
</gene>
<sequence>TTLLAFEDPIDLSADLQKFWEIEEPALSKVEDPEDLACEDHFSSTHSRLEDGSYSVCLPFKSSPPDISNISLVAHRRFQNLEEKLRKQPNLREQYHDFMKEYLDMGHMSLVDSVFPKYTIPHHSVVKEDRNQTKLRVVFDASAKSQNGSLNDYLMTGPKLQKDIKDILLNFRSHAIVFVADVVKMYRNIWLQPADQQYQCILWRFSPTDAVDTYKLNTVTYGLSSSPYLLALRVMKQLVLDEGADFPEASAVLERDIYIDDIVTGADS</sequence>
<feature type="non-terminal residue" evidence="1">
    <location>
        <position position="1"/>
    </location>
</feature>
<dbReference type="InterPro" id="IPR043502">
    <property type="entry name" value="DNA/RNA_pol_sf"/>
</dbReference>
<accession>A0A0A9WIK2</accession>
<dbReference type="InterPro" id="IPR043128">
    <property type="entry name" value="Rev_trsase/Diguanyl_cyclase"/>
</dbReference>
<dbReference type="SUPFAM" id="SSF56672">
    <property type="entry name" value="DNA/RNA polymerases"/>
    <property type="match status" value="1"/>
</dbReference>
<organism evidence="1">
    <name type="scientific">Lygus hesperus</name>
    <name type="common">Western plant bug</name>
    <dbReference type="NCBI Taxonomy" id="30085"/>
    <lineage>
        <taxon>Eukaryota</taxon>
        <taxon>Metazoa</taxon>
        <taxon>Ecdysozoa</taxon>
        <taxon>Arthropoda</taxon>
        <taxon>Hexapoda</taxon>
        <taxon>Insecta</taxon>
        <taxon>Pterygota</taxon>
        <taxon>Neoptera</taxon>
        <taxon>Paraneoptera</taxon>
        <taxon>Hemiptera</taxon>
        <taxon>Heteroptera</taxon>
        <taxon>Panheteroptera</taxon>
        <taxon>Cimicomorpha</taxon>
        <taxon>Miridae</taxon>
        <taxon>Mirini</taxon>
        <taxon>Lygus</taxon>
    </lineage>
</organism>
<feature type="non-terminal residue" evidence="1">
    <location>
        <position position="268"/>
    </location>
</feature>
<dbReference type="Gene3D" id="3.30.70.270">
    <property type="match status" value="1"/>
</dbReference>
<dbReference type="PANTHER" id="PTHR47331">
    <property type="entry name" value="PHD-TYPE DOMAIN-CONTAINING PROTEIN"/>
    <property type="match status" value="1"/>
</dbReference>
<name>A0A0A9WIK2_LYGHE</name>
<dbReference type="Gene3D" id="3.10.10.10">
    <property type="entry name" value="HIV Type 1 Reverse Transcriptase, subunit A, domain 1"/>
    <property type="match status" value="1"/>
</dbReference>
<evidence type="ECO:0000313" key="1">
    <source>
        <dbReference type="EMBL" id="JAG07594.1"/>
    </source>
</evidence>
<dbReference type="GO" id="GO:0071897">
    <property type="term" value="P:DNA biosynthetic process"/>
    <property type="evidence" value="ECO:0007669"/>
    <property type="project" value="UniProtKB-ARBA"/>
</dbReference>
<reference evidence="1" key="1">
    <citation type="journal article" date="2014" name="PLoS ONE">
        <title>Transcriptome-Based Identification of ABC Transporters in the Western Tarnished Plant Bug Lygus hesperus.</title>
        <authorList>
            <person name="Hull J.J."/>
            <person name="Chaney K."/>
            <person name="Geib S.M."/>
            <person name="Fabrick J.A."/>
            <person name="Brent C.S."/>
            <person name="Walsh D."/>
            <person name="Lavine L.C."/>
        </authorList>
    </citation>
    <scope>NUCLEOTIDE SEQUENCE</scope>
</reference>
<proteinExistence type="predicted"/>
<dbReference type="EMBL" id="GBHO01036010">
    <property type="protein sequence ID" value="JAG07594.1"/>
    <property type="molecule type" value="Transcribed_RNA"/>
</dbReference>
<dbReference type="PANTHER" id="PTHR47331:SF5">
    <property type="entry name" value="RIBONUCLEASE H"/>
    <property type="match status" value="1"/>
</dbReference>